<reference evidence="2 3" key="1">
    <citation type="journal article" date="2014" name="Agronomy (Basel)">
        <title>A Draft Genome Sequence for Ensete ventricosum, the Drought-Tolerant Tree Against Hunger.</title>
        <authorList>
            <person name="Harrison J."/>
            <person name="Moore K.A."/>
            <person name="Paszkiewicz K."/>
            <person name="Jones T."/>
            <person name="Grant M."/>
            <person name="Ambacheew D."/>
            <person name="Muzemil S."/>
            <person name="Studholme D.J."/>
        </authorList>
    </citation>
    <scope>NUCLEOTIDE SEQUENCE [LARGE SCALE GENOMIC DNA]</scope>
</reference>
<dbReference type="AlphaFoldDB" id="A0A426X2B5"/>
<evidence type="ECO:0000313" key="2">
    <source>
        <dbReference type="EMBL" id="RRT33618.1"/>
    </source>
</evidence>
<protein>
    <submittedName>
        <fullName evidence="2">Uncharacterized protein</fullName>
    </submittedName>
</protein>
<accession>A0A426X2B5</accession>
<dbReference type="EMBL" id="AMZH03028619">
    <property type="protein sequence ID" value="RRT33618.1"/>
    <property type="molecule type" value="Genomic_DNA"/>
</dbReference>
<sequence length="80" mass="8225">MVSEPRWLATARPPIGAVGHGLATYKGQSTTARPRARGGRPQGQQPARGGHPRARPAVASPTASRGGDAGCNGAMRVKEN</sequence>
<comment type="caution">
    <text evidence="2">The sequence shown here is derived from an EMBL/GenBank/DDBJ whole genome shotgun (WGS) entry which is preliminary data.</text>
</comment>
<evidence type="ECO:0000256" key="1">
    <source>
        <dbReference type="SAM" id="MobiDB-lite"/>
    </source>
</evidence>
<evidence type="ECO:0000313" key="3">
    <source>
        <dbReference type="Proteomes" id="UP000287651"/>
    </source>
</evidence>
<organism evidence="2 3">
    <name type="scientific">Ensete ventricosum</name>
    <name type="common">Abyssinian banana</name>
    <name type="synonym">Musa ensete</name>
    <dbReference type="NCBI Taxonomy" id="4639"/>
    <lineage>
        <taxon>Eukaryota</taxon>
        <taxon>Viridiplantae</taxon>
        <taxon>Streptophyta</taxon>
        <taxon>Embryophyta</taxon>
        <taxon>Tracheophyta</taxon>
        <taxon>Spermatophyta</taxon>
        <taxon>Magnoliopsida</taxon>
        <taxon>Liliopsida</taxon>
        <taxon>Zingiberales</taxon>
        <taxon>Musaceae</taxon>
        <taxon>Ensete</taxon>
    </lineage>
</organism>
<proteinExistence type="predicted"/>
<feature type="region of interest" description="Disordered" evidence="1">
    <location>
        <begin position="1"/>
        <end position="80"/>
    </location>
</feature>
<dbReference type="Proteomes" id="UP000287651">
    <property type="component" value="Unassembled WGS sequence"/>
</dbReference>
<gene>
    <name evidence="2" type="ORF">B296_00050802</name>
</gene>
<name>A0A426X2B5_ENSVE</name>